<dbReference type="Pfam" id="PF01063">
    <property type="entry name" value="Aminotran_4"/>
    <property type="match status" value="2"/>
</dbReference>
<dbReference type="Pfam" id="PF00425">
    <property type="entry name" value="Chorismate_bind"/>
    <property type="match status" value="1"/>
</dbReference>
<comment type="similarity">
    <text evidence="2">Belongs to the class-IV pyridoxal-phosphate-dependent aminotransferase family.</text>
</comment>
<sequence length="697" mass="74557">MSESAFALFDDEHGGACLLEGFRGELPLSAADSLAAAFASIEAAAVEDWVVLLADYELGRACVEASPALAPDAVVLPQTLANGPSDAPSAFSSAPSPLRAYRFARCARLDAVALEAFFAEKLAHLPEESRVAGVAEIAPLLDQAAYARSVEHIRQAITAGDCYQVNFTFPLRLVPYGDPLALYVALRRRQPVRYGGFLSLPSLSVLSFSPELFFERRGERVTVRPMKGTAARGGRTDEDEAQRERLLASPKERAENIMIVDLMRNDLGRVARTGSVRVDALCTAERYPTVWQMVSTVSAEVPDASLGELFAALFPCGSITGAPKRRAMQIIDALESTPRGAYTGAFGWLSPGGDCRLNVAIRTFAIPHAVSGDAEAFAASASSTHSPPAGAHPAKEAATPVVHFGVGSGIVIDADPAREYAECLLKARFLTRHDPGFELIETMRLQRVGAPLPGVWPERDLACAESLAACGTAERYEVPLWPRHLQRIGASARALGFRFDAQAVEAELALLLHEPSLARAPVWRVRLLLTSDGSFSLSHSPLEEVASATPLLARIARETQPAGDYLVRHKTSVRARYERALAECGDGVVANATGAASAGDAAPDTVPPREPYFDAILLNERGEVSEGARSNVFVERGGLLLTPPLRCGLLPGVLRAELLAQGRAVEAVLHCADLLGEAPVYLGNALRGLLRVRIADR</sequence>
<dbReference type="InterPro" id="IPR005801">
    <property type="entry name" value="ADC_synthase"/>
</dbReference>
<dbReference type="GO" id="GO:0046820">
    <property type="term" value="F:4-amino-4-deoxychorismate synthase activity"/>
    <property type="evidence" value="ECO:0007669"/>
    <property type="project" value="TreeGrafter"/>
</dbReference>
<gene>
    <name evidence="6" type="ORF">GHK24_07920</name>
</gene>
<evidence type="ECO:0000256" key="1">
    <source>
        <dbReference type="ARBA" id="ARBA00001933"/>
    </source>
</evidence>
<dbReference type="OrthoDB" id="9803598at2"/>
<dbReference type="InterPro" id="IPR015890">
    <property type="entry name" value="Chorismate_C"/>
</dbReference>
<dbReference type="PANTHER" id="PTHR11236:SF50">
    <property type="entry name" value="AMINODEOXYCHORISMATE SYNTHASE COMPONENT 1"/>
    <property type="match status" value="1"/>
</dbReference>
<dbReference type="InterPro" id="IPR001544">
    <property type="entry name" value="Aminotrans_IV"/>
</dbReference>
<dbReference type="Proteomes" id="UP000480275">
    <property type="component" value="Unassembled WGS sequence"/>
</dbReference>
<evidence type="ECO:0000313" key="7">
    <source>
        <dbReference type="Proteomes" id="UP000480275"/>
    </source>
</evidence>
<dbReference type="PROSITE" id="PS00770">
    <property type="entry name" value="AA_TRANSFER_CLASS_4"/>
    <property type="match status" value="1"/>
</dbReference>
<evidence type="ECO:0000259" key="5">
    <source>
        <dbReference type="Pfam" id="PF00425"/>
    </source>
</evidence>
<dbReference type="Gene3D" id="3.60.120.10">
    <property type="entry name" value="Anthranilate synthase"/>
    <property type="match status" value="1"/>
</dbReference>
<reference evidence="6 7" key="1">
    <citation type="submission" date="2019-10" db="EMBL/GenBank/DDBJ databases">
        <title>Whole-genome sequence of the purple nonsulfur photosynthetic bacterium Rhodocyclus tenuis.</title>
        <authorList>
            <person name="Kyndt J.A."/>
            <person name="Meyer T.E."/>
        </authorList>
    </citation>
    <scope>NUCLEOTIDE SEQUENCE [LARGE SCALE GENOMIC DNA]</scope>
    <source>
        <strain evidence="6 7">DSM 110</strain>
    </source>
</reference>
<evidence type="ECO:0000313" key="6">
    <source>
        <dbReference type="EMBL" id="MQY51697.1"/>
    </source>
</evidence>
<evidence type="ECO:0000256" key="2">
    <source>
        <dbReference type="ARBA" id="ARBA00009320"/>
    </source>
</evidence>
<dbReference type="PANTHER" id="PTHR11236">
    <property type="entry name" value="AMINOBENZOATE/ANTHRANILATE SYNTHASE"/>
    <property type="match status" value="1"/>
</dbReference>
<dbReference type="InterPro" id="IPR036038">
    <property type="entry name" value="Aminotransferase-like"/>
</dbReference>
<dbReference type="SUPFAM" id="SSF56752">
    <property type="entry name" value="D-aminoacid aminotransferase-like PLP-dependent enzymes"/>
    <property type="match status" value="1"/>
</dbReference>
<dbReference type="InterPro" id="IPR018300">
    <property type="entry name" value="Aminotrans_IV_CS"/>
</dbReference>
<comment type="cofactor">
    <cofactor evidence="1 4">
        <name>pyridoxal 5'-phosphate</name>
        <dbReference type="ChEBI" id="CHEBI:597326"/>
    </cofactor>
</comment>
<accession>A0A6L5JWD9</accession>
<dbReference type="AlphaFoldDB" id="A0A6L5JWD9"/>
<dbReference type="InterPro" id="IPR019999">
    <property type="entry name" value="Anth_synth_I-like"/>
</dbReference>
<dbReference type="InterPro" id="IPR043131">
    <property type="entry name" value="BCAT-like_N"/>
</dbReference>
<dbReference type="Gene3D" id="3.30.470.10">
    <property type="match status" value="1"/>
</dbReference>
<dbReference type="GO" id="GO:0000162">
    <property type="term" value="P:L-tryptophan biosynthetic process"/>
    <property type="evidence" value="ECO:0007669"/>
    <property type="project" value="TreeGrafter"/>
</dbReference>
<evidence type="ECO:0000256" key="3">
    <source>
        <dbReference type="ARBA" id="ARBA00022898"/>
    </source>
</evidence>
<dbReference type="InterPro" id="IPR043132">
    <property type="entry name" value="BCAT-like_C"/>
</dbReference>
<dbReference type="SUPFAM" id="SSF56322">
    <property type="entry name" value="ADC synthase"/>
    <property type="match status" value="1"/>
</dbReference>
<feature type="domain" description="Chorismate-utilising enzyme C-terminal" evidence="5">
    <location>
        <begin position="143"/>
        <end position="368"/>
    </location>
</feature>
<name>A0A6L5JWD9_RHOTE</name>
<dbReference type="PRINTS" id="PR00095">
    <property type="entry name" value="ANTSNTHASEI"/>
</dbReference>
<keyword evidence="3 4" id="KW-0663">Pyridoxal phosphate</keyword>
<dbReference type="Gene3D" id="3.20.10.10">
    <property type="entry name" value="D-amino Acid Aminotransferase, subunit A, domain 2"/>
    <property type="match status" value="1"/>
</dbReference>
<dbReference type="EMBL" id="WIXJ01000004">
    <property type="protein sequence ID" value="MQY51697.1"/>
    <property type="molecule type" value="Genomic_DNA"/>
</dbReference>
<comment type="caution">
    <text evidence="6">The sequence shown here is derived from an EMBL/GenBank/DDBJ whole genome shotgun (WGS) entry which is preliminary data.</text>
</comment>
<evidence type="ECO:0000256" key="4">
    <source>
        <dbReference type="RuleBase" id="RU004516"/>
    </source>
</evidence>
<protein>
    <submittedName>
        <fullName evidence="6">Aminodeoxychorismate synthase, component I</fullName>
    </submittedName>
</protein>
<organism evidence="6 7">
    <name type="scientific">Rhodocyclus tenuis</name>
    <name type="common">Rhodospirillum tenue</name>
    <dbReference type="NCBI Taxonomy" id="1066"/>
    <lineage>
        <taxon>Bacteria</taxon>
        <taxon>Pseudomonadati</taxon>
        <taxon>Pseudomonadota</taxon>
        <taxon>Betaproteobacteria</taxon>
        <taxon>Rhodocyclales</taxon>
        <taxon>Rhodocyclaceae</taxon>
        <taxon>Rhodocyclus</taxon>
    </lineage>
</organism>
<proteinExistence type="inferred from homology"/>